<name>A0ABU0J2A9_9HYPH</name>
<organism evidence="1 2">
    <name type="scientific">Labrys wisconsinensis</name>
    <dbReference type="NCBI Taxonomy" id="425677"/>
    <lineage>
        <taxon>Bacteria</taxon>
        <taxon>Pseudomonadati</taxon>
        <taxon>Pseudomonadota</taxon>
        <taxon>Alphaproteobacteria</taxon>
        <taxon>Hyphomicrobiales</taxon>
        <taxon>Xanthobacteraceae</taxon>
        <taxon>Labrys</taxon>
    </lineage>
</organism>
<reference evidence="1 2" key="1">
    <citation type="submission" date="2023-07" db="EMBL/GenBank/DDBJ databases">
        <title>Genomic Encyclopedia of Type Strains, Phase IV (KMG-IV): sequencing the most valuable type-strain genomes for metagenomic binning, comparative biology and taxonomic classification.</title>
        <authorList>
            <person name="Goeker M."/>
        </authorList>
    </citation>
    <scope>NUCLEOTIDE SEQUENCE [LARGE SCALE GENOMIC DNA]</scope>
    <source>
        <strain evidence="1 2">DSM 19619</strain>
    </source>
</reference>
<evidence type="ECO:0000313" key="2">
    <source>
        <dbReference type="Proteomes" id="UP001242480"/>
    </source>
</evidence>
<dbReference type="RefSeq" id="WP_307267083.1">
    <property type="nucleotide sequence ID" value="NZ_JAUSVX010000001.1"/>
</dbReference>
<gene>
    <name evidence="1" type="ORF">QO011_000454</name>
</gene>
<proteinExistence type="predicted"/>
<keyword evidence="2" id="KW-1185">Reference proteome</keyword>
<comment type="caution">
    <text evidence="1">The sequence shown here is derived from an EMBL/GenBank/DDBJ whole genome shotgun (WGS) entry which is preliminary data.</text>
</comment>
<sequence length="73" mass="8227">MNQIVKVDYPVSKLPADIRRDLDPDRPATVVVTQASDGNAGPISRFVGRFGRRDVSSHEAVARIRSLRHEWDE</sequence>
<accession>A0ABU0J2A9</accession>
<protein>
    <submittedName>
        <fullName evidence="1">Uncharacterized protein</fullName>
    </submittedName>
</protein>
<dbReference type="EMBL" id="JAUSVX010000001">
    <property type="protein sequence ID" value="MDQ0467459.1"/>
    <property type="molecule type" value="Genomic_DNA"/>
</dbReference>
<dbReference type="Proteomes" id="UP001242480">
    <property type="component" value="Unassembled WGS sequence"/>
</dbReference>
<evidence type="ECO:0000313" key="1">
    <source>
        <dbReference type="EMBL" id="MDQ0467459.1"/>
    </source>
</evidence>